<gene>
    <name evidence="1" type="ORF">SMTD_LOCUS2727</name>
</gene>
<dbReference type="Proteomes" id="UP000269396">
    <property type="component" value="Unassembled WGS sequence"/>
</dbReference>
<accession>A0A183NKU3</accession>
<proteinExistence type="predicted"/>
<keyword evidence="2" id="KW-1185">Reference proteome</keyword>
<evidence type="ECO:0000313" key="2">
    <source>
        <dbReference type="Proteomes" id="UP000269396"/>
    </source>
</evidence>
<reference evidence="1 2" key="1">
    <citation type="submission" date="2018-11" db="EMBL/GenBank/DDBJ databases">
        <authorList>
            <consortium name="Pathogen Informatics"/>
        </authorList>
    </citation>
    <scope>NUCLEOTIDE SEQUENCE [LARGE SCALE GENOMIC DNA]</scope>
    <source>
        <strain>Denwood</strain>
        <strain evidence="2">Zambia</strain>
    </source>
</reference>
<name>A0A183NKU3_9TREM</name>
<sequence length="75" mass="8139">MAVRKIKSGNALGPDNLPAAPEVGHRSNCKRVSRSIQVDYGGQTSADRLEGGYLINMSKKEDLSNCENCMESKLV</sequence>
<dbReference type="EMBL" id="UZAL01004087">
    <property type="protein sequence ID" value="VDO89167.1"/>
    <property type="molecule type" value="Genomic_DNA"/>
</dbReference>
<protein>
    <submittedName>
        <fullName evidence="1">Uncharacterized protein</fullName>
    </submittedName>
</protein>
<evidence type="ECO:0000313" key="1">
    <source>
        <dbReference type="EMBL" id="VDO89167.1"/>
    </source>
</evidence>
<organism evidence="1 2">
    <name type="scientific">Schistosoma mattheei</name>
    <dbReference type="NCBI Taxonomy" id="31246"/>
    <lineage>
        <taxon>Eukaryota</taxon>
        <taxon>Metazoa</taxon>
        <taxon>Spiralia</taxon>
        <taxon>Lophotrochozoa</taxon>
        <taxon>Platyhelminthes</taxon>
        <taxon>Trematoda</taxon>
        <taxon>Digenea</taxon>
        <taxon>Strigeidida</taxon>
        <taxon>Schistosomatoidea</taxon>
        <taxon>Schistosomatidae</taxon>
        <taxon>Schistosoma</taxon>
    </lineage>
</organism>
<dbReference type="AlphaFoldDB" id="A0A183NKU3"/>